<evidence type="ECO:0000313" key="1">
    <source>
        <dbReference type="EMBL" id="GAA0175072.1"/>
    </source>
</evidence>
<keyword evidence="2" id="KW-1185">Reference proteome</keyword>
<dbReference type="Proteomes" id="UP001454036">
    <property type="component" value="Unassembled WGS sequence"/>
</dbReference>
<protein>
    <submittedName>
        <fullName evidence="1">Uncharacterized protein</fullName>
    </submittedName>
</protein>
<reference evidence="1 2" key="1">
    <citation type="submission" date="2024-01" db="EMBL/GenBank/DDBJ databases">
        <title>The complete chloroplast genome sequence of Lithospermum erythrorhizon: insights into the phylogenetic relationship among Boraginaceae species and the maternal lineages of purple gromwells.</title>
        <authorList>
            <person name="Okada T."/>
            <person name="Watanabe K."/>
        </authorList>
    </citation>
    <scope>NUCLEOTIDE SEQUENCE [LARGE SCALE GENOMIC DNA]</scope>
</reference>
<gene>
    <name evidence="1" type="ORF">LIER_28325</name>
</gene>
<accession>A0AAV3RFB1</accession>
<organism evidence="1 2">
    <name type="scientific">Lithospermum erythrorhizon</name>
    <name type="common">Purple gromwell</name>
    <name type="synonym">Lithospermum officinale var. erythrorhizon</name>
    <dbReference type="NCBI Taxonomy" id="34254"/>
    <lineage>
        <taxon>Eukaryota</taxon>
        <taxon>Viridiplantae</taxon>
        <taxon>Streptophyta</taxon>
        <taxon>Embryophyta</taxon>
        <taxon>Tracheophyta</taxon>
        <taxon>Spermatophyta</taxon>
        <taxon>Magnoliopsida</taxon>
        <taxon>eudicotyledons</taxon>
        <taxon>Gunneridae</taxon>
        <taxon>Pentapetalae</taxon>
        <taxon>asterids</taxon>
        <taxon>lamiids</taxon>
        <taxon>Boraginales</taxon>
        <taxon>Boraginaceae</taxon>
        <taxon>Boraginoideae</taxon>
        <taxon>Lithospermeae</taxon>
        <taxon>Lithospermum</taxon>
    </lineage>
</organism>
<name>A0AAV3RFB1_LITER</name>
<dbReference type="EMBL" id="BAABME010009387">
    <property type="protein sequence ID" value="GAA0175072.1"/>
    <property type="molecule type" value="Genomic_DNA"/>
</dbReference>
<proteinExistence type="predicted"/>
<evidence type="ECO:0000313" key="2">
    <source>
        <dbReference type="Proteomes" id="UP001454036"/>
    </source>
</evidence>
<dbReference type="AlphaFoldDB" id="A0AAV3RFB1"/>
<sequence>MEKFRKSFKSLSELNKPNLSPEEEYQVLLNNDRSRIQIGVAIRFVILAARWAETEGEYGVLASLVGDSLGPIALAGNDGLDI</sequence>
<comment type="caution">
    <text evidence="1">The sequence shown here is derived from an EMBL/GenBank/DDBJ whole genome shotgun (WGS) entry which is preliminary data.</text>
</comment>